<keyword evidence="4" id="KW-1185">Reference proteome</keyword>
<dbReference type="InterPro" id="IPR044822">
    <property type="entry name" value="Myb_DNA-bind_4"/>
</dbReference>
<dbReference type="Pfam" id="PF13837">
    <property type="entry name" value="Myb_DNA-bind_4"/>
    <property type="match status" value="1"/>
</dbReference>
<organism evidence="3 4">
    <name type="scientific">Amblyomma americanum</name>
    <name type="common">Lone star tick</name>
    <dbReference type="NCBI Taxonomy" id="6943"/>
    <lineage>
        <taxon>Eukaryota</taxon>
        <taxon>Metazoa</taxon>
        <taxon>Ecdysozoa</taxon>
        <taxon>Arthropoda</taxon>
        <taxon>Chelicerata</taxon>
        <taxon>Arachnida</taxon>
        <taxon>Acari</taxon>
        <taxon>Parasitiformes</taxon>
        <taxon>Ixodida</taxon>
        <taxon>Ixodoidea</taxon>
        <taxon>Ixodidae</taxon>
        <taxon>Amblyomminae</taxon>
        <taxon>Amblyomma</taxon>
    </lineage>
</organism>
<feature type="region of interest" description="Disordered" evidence="1">
    <location>
        <begin position="1"/>
        <end position="21"/>
    </location>
</feature>
<dbReference type="GO" id="GO:0016604">
    <property type="term" value="C:nuclear body"/>
    <property type="evidence" value="ECO:0007669"/>
    <property type="project" value="TreeGrafter"/>
</dbReference>
<dbReference type="GO" id="GO:0045893">
    <property type="term" value="P:positive regulation of DNA-templated transcription"/>
    <property type="evidence" value="ECO:0007669"/>
    <property type="project" value="TreeGrafter"/>
</dbReference>
<dbReference type="Proteomes" id="UP001321473">
    <property type="component" value="Unassembled WGS sequence"/>
</dbReference>
<comment type="caution">
    <text evidence="3">The sequence shown here is derived from an EMBL/GenBank/DDBJ whole genome shotgun (WGS) entry which is preliminary data.</text>
</comment>
<evidence type="ECO:0000313" key="3">
    <source>
        <dbReference type="EMBL" id="KAK8769803.1"/>
    </source>
</evidence>
<protein>
    <recommendedName>
        <fullName evidence="2">Myb/SANT-like DNA-binding domain-containing protein</fullName>
    </recommendedName>
</protein>
<dbReference type="PANTHER" id="PTHR22666">
    <property type="entry name" value="MYB_SANT-LIKE DNA-BINDING DOMAIN-CONTAINING PROTEIN 1"/>
    <property type="match status" value="1"/>
</dbReference>
<dbReference type="EMBL" id="JARKHS020022054">
    <property type="protein sequence ID" value="KAK8769803.1"/>
    <property type="molecule type" value="Genomic_DNA"/>
</dbReference>
<dbReference type="InterPro" id="IPR026095">
    <property type="entry name" value="Myb/SANT-like_DNA-bd_dom_prot"/>
</dbReference>
<evidence type="ECO:0000259" key="2">
    <source>
        <dbReference type="Pfam" id="PF13837"/>
    </source>
</evidence>
<name>A0AAQ4E547_AMBAM</name>
<evidence type="ECO:0000256" key="1">
    <source>
        <dbReference type="SAM" id="MobiDB-lite"/>
    </source>
</evidence>
<reference evidence="3 4" key="1">
    <citation type="journal article" date="2023" name="Arcadia Sci">
        <title>De novo assembly of a long-read Amblyomma americanum tick genome.</title>
        <authorList>
            <person name="Chou S."/>
            <person name="Poskanzer K.E."/>
            <person name="Rollins M."/>
            <person name="Thuy-Boun P.S."/>
        </authorList>
    </citation>
    <scope>NUCLEOTIDE SEQUENCE [LARGE SCALE GENOMIC DNA]</scope>
    <source>
        <strain evidence="3">F_SG_1</strain>
        <tissue evidence="3">Salivary glands</tissue>
    </source>
</reference>
<sequence>MATTMSAEPAMPAATSSEQKRVNWPVATTEALIRIWEDNLSPLRSNTRDAKIYSAMADSLNAGLPADEGPYSAKQIRQKLENLNKHYRKLRRSGSCTGSKGIEWQFYWLLHSFLGALPVNDSSLEQESVEVITSSEKLNLTVPASMCIFFTSIVIHHD</sequence>
<gene>
    <name evidence="3" type="ORF">V5799_013733</name>
</gene>
<dbReference type="Gene3D" id="1.10.10.60">
    <property type="entry name" value="Homeodomain-like"/>
    <property type="match status" value="1"/>
</dbReference>
<feature type="domain" description="Myb/SANT-like DNA-binding" evidence="2">
    <location>
        <begin position="21"/>
        <end position="112"/>
    </location>
</feature>
<accession>A0AAQ4E547</accession>
<evidence type="ECO:0000313" key="4">
    <source>
        <dbReference type="Proteomes" id="UP001321473"/>
    </source>
</evidence>
<dbReference type="AlphaFoldDB" id="A0AAQ4E547"/>
<dbReference type="PANTHER" id="PTHR22666:SF3">
    <property type="entry name" value="MYB_SANT-LIKE DNA-BINDING DOMAIN-CONTAINING PROTEIN 1"/>
    <property type="match status" value="1"/>
</dbReference>
<proteinExistence type="predicted"/>